<keyword evidence="5" id="KW-0548">Nucleotidyltransferase</keyword>
<proteinExistence type="inferred from homology"/>
<evidence type="ECO:0000256" key="1">
    <source>
        <dbReference type="ARBA" id="ARBA00010879"/>
    </source>
</evidence>
<evidence type="ECO:0000256" key="10">
    <source>
        <dbReference type="SAM" id="MobiDB-lite"/>
    </source>
</evidence>
<comment type="similarity">
    <text evidence="1">Belongs to the beta type-B retroviral polymerase family. HERV class-II K(HML-2) pol subfamily.</text>
</comment>
<dbReference type="InterPro" id="IPR043502">
    <property type="entry name" value="DNA/RNA_pol_sf"/>
</dbReference>
<sequence>MGDVERTSFITKAAQLLQRSWRCAADMQDVGSAPMEDQLRELQEALAKLRAENESLRRASAEPSGSSAGPPSGTPEPAAPARGNSGADRLVFVPRDRRCPMFRGSTGISLGEWLDEAQACMRARHLSAADQAFFLFDHLEGEAREEIKYRSAEERSDPKQITAILQDLYGCTESYVALQEAFFSRRQQDGETLLEFSLALMSLMEKVKQRAPNDIPNADDLLRDQFVEQVLDGALRRELKQYVRGKPGAKLLEVRGEAMRWEREGLPAGVRGRSNSVPSALGIQYAVHGDYRRTVNPPPAAEVSEMKEMLRRQQEQLDQLMQSVAQLQAPRPPYPRSHLNRNGPIICRRSADAGVTAVTKASGKLEPTALQGHSSGGASTGPDHVLRNLEEMPKLISSCPHMDVCMGGVSVPCLIDTGSMVSTLTESFFSKHFAAGGEDRLKACHWLKLKAANGLEIPYIGYMELDITFCGKLMPQCGVLVVRDPYGSSPSQVPGVLGMNIIRKCYQELFGEQGPALFGAPSSLIPSTLMEALQKCHKASLQAPLGRPGRVRVRGRRVWHIPGGTMKIVAATCSEQFSEQTVLYEPPESGLPAGLLASPALVHVVRGTAYIPIVNVGTSEVRLHPHTVMGTLDHVNVVSMPAGVEKDATFTAHTASQQASTVGDQIEAIDLSILSSEEQRAARALLRRHISVFAKIEETLDSLTGACWFSTMDLASGYNQVPVTEADKAKTAFCTPFGLFEWNRMPFGLCNAPSTFQRLMQRIFGDQQGQSLLLYLDDIVVFSSDVQQHLQRLEGCWGVCSKRG</sequence>
<evidence type="ECO:0000256" key="3">
    <source>
        <dbReference type="ARBA" id="ARBA00022670"/>
    </source>
</evidence>
<evidence type="ECO:0000256" key="6">
    <source>
        <dbReference type="ARBA" id="ARBA00022722"/>
    </source>
</evidence>
<dbReference type="GO" id="GO:0004523">
    <property type="term" value="F:RNA-DNA hybrid ribonuclease activity"/>
    <property type="evidence" value="ECO:0007669"/>
    <property type="project" value="UniProtKB-EC"/>
</dbReference>
<feature type="region of interest" description="Disordered" evidence="10">
    <location>
        <begin position="53"/>
        <end position="86"/>
    </location>
</feature>
<reference evidence="14" key="1">
    <citation type="submission" date="2024-04" db="EMBL/GenBank/DDBJ databases">
        <title>Salinicola lusitanus LLJ914,a marine bacterium isolated from the Okinawa Trough.</title>
        <authorList>
            <person name="Li J."/>
        </authorList>
    </citation>
    <scope>NUCLEOTIDE SEQUENCE [LARGE SCALE GENOMIC DNA]</scope>
</reference>
<dbReference type="Proteomes" id="UP001460270">
    <property type="component" value="Unassembled WGS sequence"/>
</dbReference>
<dbReference type="Pfam" id="PF00078">
    <property type="entry name" value="RVT_1"/>
    <property type="match status" value="1"/>
</dbReference>
<dbReference type="SUPFAM" id="SSF50630">
    <property type="entry name" value="Acid proteases"/>
    <property type="match status" value="1"/>
</dbReference>
<evidence type="ECO:0000256" key="9">
    <source>
        <dbReference type="ARBA" id="ARBA00022918"/>
    </source>
</evidence>
<keyword evidence="7" id="KW-0255">Endonuclease</keyword>
<dbReference type="Pfam" id="PF14893">
    <property type="entry name" value="PNMA"/>
    <property type="match status" value="1"/>
</dbReference>
<keyword evidence="9" id="KW-0695">RNA-directed DNA polymerase</keyword>
<feature type="compositionally biased region" description="Low complexity" evidence="10">
    <location>
        <begin position="61"/>
        <end position="71"/>
    </location>
</feature>
<keyword evidence="6" id="KW-0540">Nuclease</keyword>
<keyword evidence="8" id="KW-0378">Hydrolase</keyword>
<gene>
    <name evidence="13" type="ORF">WMY93_017663</name>
</gene>
<dbReference type="EC" id="3.1.26.4" evidence="2"/>
<dbReference type="InterPro" id="IPR021109">
    <property type="entry name" value="Peptidase_aspartic_dom_sf"/>
</dbReference>
<dbReference type="InterPro" id="IPR048270">
    <property type="entry name" value="PNMA_C"/>
</dbReference>
<keyword evidence="3" id="KW-0645">Protease</keyword>
<evidence type="ECO:0000313" key="14">
    <source>
        <dbReference type="Proteomes" id="UP001460270"/>
    </source>
</evidence>
<keyword evidence="14" id="KW-1185">Reference proteome</keyword>
<dbReference type="AlphaFoldDB" id="A0AAW0NPE3"/>
<keyword evidence="4" id="KW-0808">Transferase</keyword>
<organism evidence="13 14">
    <name type="scientific">Mugilogobius chulae</name>
    <name type="common">yellowstripe goby</name>
    <dbReference type="NCBI Taxonomy" id="88201"/>
    <lineage>
        <taxon>Eukaryota</taxon>
        <taxon>Metazoa</taxon>
        <taxon>Chordata</taxon>
        <taxon>Craniata</taxon>
        <taxon>Vertebrata</taxon>
        <taxon>Euteleostomi</taxon>
        <taxon>Actinopterygii</taxon>
        <taxon>Neopterygii</taxon>
        <taxon>Teleostei</taxon>
        <taxon>Neoteleostei</taxon>
        <taxon>Acanthomorphata</taxon>
        <taxon>Gobiaria</taxon>
        <taxon>Gobiiformes</taxon>
        <taxon>Gobioidei</taxon>
        <taxon>Gobiidae</taxon>
        <taxon>Gobionellinae</taxon>
        <taxon>Mugilogobius</taxon>
    </lineage>
</organism>
<evidence type="ECO:0000256" key="7">
    <source>
        <dbReference type="ARBA" id="ARBA00022759"/>
    </source>
</evidence>
<dbReference type="GO" id="GO:0003964">
    <property type="term" value="F:RNA-directed DNA polymerase activity"/>
    <property type="evidence" value="ECO:0007669"/>
    <property type="project" value="UniProtKB-KW"/>
</dbReference>
<dbReference type="InterPro" id="IPR043128">
    <property type="entry name" value="Rev_trsase/Diguanyl_cyclase"/>
</dbReference>
<feature type="domain" description="Paraneoplastic antigen Ma-like C-terminal" evidence="12">
    <location>
        <begin position="110"/>
        <end position="247"/>
    </location>
</feature>
<dbReference type="GO" id="GO:0008233">
    <property type="term" value="F:peptidase activity"/>
    <property type="evidence" value="ECO:0007669"/>
    <property type="project" value="UniProtKB-KW"/>
</dbReference>
<dbReference type="EMBL" id="JBBPFD010000012">
    <property type="protein sequence ID" value="KAK7905056.1"/>
    <property type="molecule type" value="Genomic_DNA"/>
</dbReference>
<dbReference type="FunFam" id="3.10.10.10:FF:000007">
    <property type="entry name" value="Retrovirus-related Pol polyprotein from transposon 17.6-like Protein"/>
    <property type="match status" value="1"/>
</dbReference>
<evidence type="ECO:0000256" key="2">
    <source>
        <dbReference type="ARBA" id="ARBA00012180"/>
    </source>
</evidence>
<dbReference type="PANTHER" id="PTHR24559:SF435">
    <property type="entry name" value="RIBONUCLEASE H"/>
    <property type="match status" value="1"/>
</dbReference>
<accession>A0AAW0NPE3</accession>
<dbReference type="Gene3D" id="3.30.70.270">
    <property type="match status" value="1"/>
</dbReference>
<evidence type="ECO:0000256" key="8">
    <source>
        <dbReference type="ARBA" id="ARBA00022801"/>
    </source>
</evidence>
<evidence type="ECO:0000256" key="4">
    <source>
        <dbReference type="ARBA" id="ARBA00022679"/>
    </source>
</evidence>
<evidence type="ECO:0000259" key="11">
    <source>
        <dbReference type="Pfam" id="PF00078"/>
    </source>
</evidence>
<evidence type="ECO:0000256" key="5">
    <source>
        <dbReference type="ARBA" id="ARBA00022695"/>
    </source>
</evidence>
<protein>
    <recommendedName>
        <fullName evidence="2">ribonuclease H</fullName>
        <ecNumber evidence="2">3.1.26.4</ecNumber>
    </recommendedName>
</protein>
<evidence type="ECO:0000313" key="13">
    <source>
        <dbReference type="EMBL" id="KAK7905056.1"/>
    </source>
</evidence>
<dbReference type="InterPro" id="IPR053134">
    <property type="entry name" value="RNA-dir_DNA_polymerase"/>
</dbReference>
<feature type="domain" description="Reverse transcriptase" evidence="11">
    <location>
        <begin position="690"/>
        <end position="794"/>
    </location>
</feature>
<dbReference type="Gene3D" id="2.40.70.10">
    <property type="entry name" value="Acid Proteases"/>
    <property type="match status" value="1"/>
</dbReference>
<dbReference type="PANTHER" id="PTHR24559">
    <property type="entry name" value="TRANSPOSON TY3-I GAG-POL POLYPROTEIN"/>
    <property type="match status" value="1"/>
</dbReference>
<evidence type="ECO:0000259" key="12">
    <source>
        <dbReference type="Pfam" id="PF14893"/>
    </source>
</evidence>
<comment type="caution">
    <text evidence="13">The sequence shown here is derived from an EMBL/GenBank/DDBJ whole genome shotgun (WGS) entry which is preliminary data.</text>
</comment>
<dbReference type="InterPro" id="IPR000477">
    <property type="entry name" value="RT_dom"/>
</dbReference>
<dbReference type="SUPFAM" id="SSF56672">
    <property type="entry name" value="DNA/RNA polymerases"/>
    <property type="match status" value="1"/>
</dbReference>
<dbReference type="Gene3D" id="3.10.10.10">
    <property type="entry name" value="HIV Type 1 Reverse Transcriptase, subunit A, domain 1"/>
    <property type="match status" value="1"/>
</dbReference>
<dbReference type="GO" id="GO:0006508">
    <property type="term" value="P:proteolysis"/>
    <property type="evidence" value="ECO:0007669"/>
    <property type="project" value="UniProtKB-KW"/>
</dbReference>
<dbReference type="CDD" id="cd01647">
    <property type="entry name" value="RT_LTR"/>
    <property type="match status" value="1"/>
</dbReference>
<name>A0AAW0NPE3_9GOBI</name>